<name>A0A2A3ZAS9_BREAU</name>
<dbReference type="Proteomes" id="UP000217720">
    <property type="component" value="Unassembled WGS sequence"/>
</dbReference>
<dbReference type="AlphaFoldDB" id="A0A2A3ZAS9"/>
<proteinExistence type="predicted"/>
<gene>
    <name evidence="1" type="ORF">CIK62_17835</name>
</gene>
<evidence type="ECO:0000313" key="2">
    <source>
        <dbReference type="Proteomes" id="UP000217720"/>
    </source>
</evidence>
<comment type="caution">
    <text evidence="1">The sequence shown here is derived from an EMBL/GenBank/DDBJ whole genome shotgun (WGS) entry which is preliminary data.</text>
</comment>
<evidence type="ECO:0000313" key="1">
    <source>
        <dbReference type="EMBL" id="PCC48571.1"/>
    </source>
</evidence>
<accession>A0A2A3ZAS9</accession>
<sequence length="141" mass="15911">MSESGKSVYFCQSAEGSEVRDEIANRYDSAFWDDAGVTVECADGTVHRYASRWTKVIEGGEMSGRHKYAIAQGVLQVIATRSTRYEVGATSEFNEETGESGDLALCREEIVVCVYSPRSWDRVWGAMRPYLEENTETLRFR</sequence>
<protein>
    <submittedName>
        <fullName evidence="1">Uncharacterized protein</fullName>
    </submittedName>
</protein>
<organism evidence="1 2">
    <name type="scientific">Brevibacterium aurantiacum</name>
    <dbReference type="NCBI Taxonomy" id="273384"/>
    <lineage>
        <taxon>Bacteria</taxon>
        <taxon>Bacillati</taxon>
        <taxon>Actinomycetota</taxon>
        <taxon>Actinomycetes</taxon>
        <taxon>Micrococcales</taxon>
        <taxon>Brevibacteriaceae</taxon>
        <taxon>Brevibacterium</taxon>
    </lineage>
</organism>
<dbReference type="EMBL" id="NRGO01000031">
    <property type="protein sequence ID" value="PCC48571.1"/>
    <property type="molecule type" value="Genomic_DNA"/>
</dbReference>
<reference evidence="1 2" key="1">
    <citation type="journal article" date="2017" name="Elife">
        <title>Extensive horizontal gene transfer in cheese-associated bacteria.</title>
        <authorList>
            <person name="Bonham K.S."/>
            <person name="Wolfe B.E."/>
            <person name="Dutton R.J."/>
        </authorList>
    </citation>
    <scope>NUCLEOTIDE SEQUENCE [LARGE SCALE GENOMIC DNA]</scope>
    <source>
        <strain evidence="1 2">900_6</strain>
    </source>
</reference>